<organism evidence="1 2">
    <name type="scientific">Novosphingobium hassiacum</name>
    <dbReference type="NCBI Taxonomy" id="173676"/>
    <lineage>
        <taxon>Bacteria</taxon>
        <taxon>Pseudomonadati</taxon>
        <taxon>Pseudomonadota</taxon>
        <taxon>Alphaproteobacteria</taxon>
        <taxon>Sphingomonadales</taxon>
        <taxon>Sphingomonadaceae</taxon>
        <taxon>Novosphingobium</taxon>
    </lineage>
</organism>
<gene>
    <name evidence="1" type="ORF">GGQ88_001243</name>
</gene>
<comment type="caution">
    <text evidence="1">The sequence shown here is derived from an EMBL/GenBank/DDBJ whole genome shotgun (WGS) entry which is preliminary data.</text>
</comment>
<name>A0A7W6EV78_9SPHN</name>
<proteinExistence type="predicted"/>
<dbReference type="Proteomes" id="UP000562395">
    <property type="component" value="Unassembled WGS sequence"/>
</dbReference>
<keyword evidence="2" id="KW-1185">Reference proteome</keyword>
<evidence type="ECO:0000313" key="1">
    <source>
        <dbReference type="EMBL" id="MBB3859982.1"/>
    </source>
</evidence>
<dbReference type="AlphaFoldDB" id="A0A7W6EV78"/>
<sequence length="140" mass="14734">MPKSSGRDSPLSSLASGLPGTGRAEFGHATGNAMSMTWSALQDAAGVVCTLAGLQPEMRKPEIRNFPAMMRDTGGWRYELAKQGVDDLAAFMEPGLAALLAVSARGISPVPAALALWQEFVTTRAALLTLIPPLGIKRRA</sequence>
<evidence type="ECO:0000313" key="2">
    <source>
        <dbReference type="Proteomes" id="UP000562395"/>
    </source>
</evidence>
<accession>A0A7W6EV78</accession>
<protein>
    <submittedName>
        <fullName evidence="1">Uncharacterized protein</fullName>
    </submittedName>
</protein>
<reference evidence="1 2" key="1">
    <citation type="submission" date="2020-08" db="EMBL/GenBank/DDBJ databases">
        <title>Genomic Encyclopedia of Type Strains, Phase IV (KMG-IV): sequencing the most valuable type-strain genomes for metagenomic binning, comparative biology and taxonomic classification.</title>
        <authorList>
            <person name="Goeker M."/>
        </authorList>
    </citation>
    <scope>NUCLEOTIDE SEQUENCE [LARGE SCALE GENOMIC DNA]</scope>
    <source>
        <strain evidence="1 2">DSM 14552</strain>
    </source>
</reference>
<dbReference type="RefSeq" id="WP_246385568.1">
    <property type="nucleotide sequence ID" value="NZ_JACICY010000002.1"/>
</dbReference>
<dbReference type="EMBL" id="JACICY010000002">
    <property type="protein sequence ID" value="MBB3859982.1"/>
    <property type="molecule type" value="Genomic_DNA"/>
</dbReference>